<organism evidence="1 2">
    <name type="scientific">Limnospira indica PCC 8005</name>
    <dbReference type="NCBI Taxonomy" id="376219"/>
    <lineage>
        <taxon>Bacteria</taxon>
        <taxon>Bacillati</taxon>
        <taxon>Cyanobacteriota</taxon>
        <taxon>Cyanophyceae</taxon>
        <taxon>Oscillatoriophycideae</taxon>
        <taxon>Oscillatoriales</taxon>
        <taxon>Sirenicapillariaceae</taxon>
        <taxon>Limnospira</taxon>
    </lineage>
</organism>
<reference evidence="1 2" key="1">
    <citation type="submission" date="2014-02" db="EMBL/GenBank/DDBJ databases">
        <authorList>
            <person name="Genoscope - CEA"/>
        </authorList>
    </citation>
    <scope>NUCLEOTIDE SEQUENCE [LARGE SCALE GENOMIC DNA]</scope>
    <source>
        <strain evidence="1 2">PCC 8005</strain>
    </source>
</reference>
<name>A0A9P1KDN1_9CYAN</name>
<sequence>MWRVSSAAMRSTDFKVCKARNVISSRFPMGVPTIYRVPICRCVIERYRYLGSPLEIFGGQVKQAQITTYSPWLKLLYCDCLHCARVGHILVNSSTGAKSHDLNRNPYNSNCCCI</sequence>
<dbReference type="EMBL" id="FO818640">
    <property type="protein sequence ID" value="CDM94661.1"/>
    <property type="molecule type" value="Genomic_DNA"/>
</dbReference>
<gene>
    <name evidence="1" type="ORF">ARTHRO_20195</name>
</gene>
<proteinExistence type="predicted"/>
<accession>A0A9P1KDN1</accession>
<evidence type="ECO:0000313" key="2">
    <source>
        <dbReference type="Proteomes" id="UP000032946"/>
    </source>
</evidence>
<dbReference type="Proteomes" id="UP000032946">
    <property type="component" value="Chromosome"/>
</dbReference>
<dbReference type="AlphaFoldDB" id="A0A9P1KDN1"/>
<evidence type="ECO:0000313" key="1">
    <source>
        <dbReference type="EMBL" id="CDM94661.1"/>
    </source>
</evidence>
<keyword evidence="2" id="KW-1185">Reference proteome</keyword>
<protein>
    <submittedName>
        <fullName evidence="1">Uncharacterized protein</fullName>
    </submittedName>
</protein>